<dbReference type="Pfam" id="PF01526">
    <property type="entry name" value="DDE_Tnp_Tn3"/>
    <property type="match status" value="1"/>
</dbReference>
<evidence type="ECO:0000259" key="1">
    <source>
        <dbReference type="Pfam" id="PF01526"/>
    </source>
</evidence>
<dbReference type="InterPro" id="IPR002513">
    <property type="entry name" value="Tn3_Tnp_DDE_dom"/>
</dbReference>
<dbReference type="EMBL" id="JACJQB010000085">
    <property type="protein sequence ID" value="MBD2190135.1"/>
    <property type="molecule type" value="Genomic_DNA"/>
</dbReference>
<evidence type="ECO:0000313" key="3">
    <source>
        <dbReference type="EMBL" id="MBD2190135.1"/>
    </source>
</evidence>
<dbReference type="Proteomes" id="UP000642094">
    <property type="component" value="Unassembled WGS sequence"/>
</dbReference>
<gene>
    <name evidence="3" type="ORF">H6F41_18590</name>
</gene>
<accession>A0ABR8A1X5</accession>
<evidence type="ECO:0000313" key="4">
    <source>
        <dbReference type="Proteomes" id="UP000642094"/>
    </source>
</evidence>
<name>A0ABR8A1X5_9CYAN</name>
<comment type="caution">
    <text evidence="3">The sequence shown here is derived from an EMBL/GenBank/DDBJ whole genome shotgun (WGS) entry which is preliminary data.</text>
</comment>
<keyword evidence="4" id="KW-1185">Reference proteome</keyword>
<protein>
    <submittedName>
        <fullName evidence="3">Tn3 family transposase</fullName>
    </submittedName>
</protein>
<reference evidence="3 4" key="1">
    <citation type="journal article" date="2020" name="ISME J.">
        <title>Comparative genomics reveals insights into cyanobacterial evolution and habitat adaptation.</title>
        <authorList>
            <person name="Chen M.Y."/>
            <person name="Teng W.K."/>
            <person name="Zhao L."/>
            <person name="Hu C.X."/>
            <person name="Zhou Y.K."/>
            <person name="Han B.P."/>
            <person name="Song L.R."/>
            <person name="Shu W.S."/>
        </authorList>
    </citation>
    <scope>NUCLEOTIDE SEQUENCE [LARGE SCALE GENOMIC DNA]</scope>
    <source>
        <strain evidence="3 4">FACHB-723</strain>
    </source>
</reference>
<dbReference type="InterPro" id="IPR025296">
    <property type="entry name" value="DUF4158"/>
</dbReference>
<feature type="domain" description="DUF4158" evidence="2">
    <location>
        <begin position="1"/>
        <end position="162"/>
    </location>
</feature>
<proteinExistence type="predicted"/>
<sequence>MTAIERTAYPRFKSQATVKELTELYTPSASEINLAKGKVKSKSGLLRFLVMLKSFQRLGYFPLSSDVPPTVISHIRACLNLSANICAIPPERSRYYYAEAIRAYLRVNPFDRKAQTAIATVIATSAEIMEYPADLINVAVEELVRARYELPAFSTLDRLVGHIRTVVNNRLFQRIDRAMSPNQRTFVDELVSNSSSESELTFSLLRAAPKSDCLSHIQALQTKFDQILTFGDARQLLAGIAPAKVKSFAAQAKALAMTDLRELNLAKRRTLLVCLLYRVQVKTRDHLVEMFLKRVQKMHQCAKDRLVELREQNLTKTESMLAVLTEILQTSTGETDAASLGGRVQSVLDTHGGAAALLAQCEEIIAYNSDNYLPLIWRFYSRYRSVLFPLVRGLELQSASQDLSLTAALTLVLAHENRRSKWLSVEDLDLSFMSDRWRRLVVVECDGISQLVRQQFEVCIFTYLAAELKSGDACVVGSENYADFREQLLSWDECQPKLADYCQQTGMALTAPKFVEQLQSWLTRTATAVDQICKDGTQVTISAAAVPVLKRITAEPLPPGAIELESAILQRLPERSVLDILCNVQHWLNWVRHFGHVSGSEPKIENASERYILTVFGYGCNLGPNQTARHTRGQVSSRMLAYVNRQHISIAQLEAAMRDLINAY</sequence>
<feature type="domain" description="Tn3 transposase DDE" evidence="1">
    <location>
        <begin position="579"/>
        <end position="664"/>
    </location>
</feature>
<evidence type="ECO:0000259" key="2">
    <source>
        <dbReference type="Pfam" id="PF13700"/>
    </source>
</evidence>
<dbReference type="Pfam" id="PF13700">
    <property type="entry name" value="DUF4158"/>
    <property type="match status" value="1"/>
</dbReference>
<dbReference type="RefSeq" id="WP_190404938.1">
    <property type="nucleotide sequence ID" value="NZ_JACJQB010000085.1"/>
</dbReference>
<organism evidence="3 4">
    <name type="scientific">Pseudanabaena mucicola FACHB-723</name>
    <dbReference type="NCBI Taxonomy" id="2692860"/>
    <lineage>
        <taxon>Bacteria</taxon>
        <taxon>Bacillati</taxon>
        <taxon>Cyanobacteriota</taxon>
        <taxon>Cyanophyceae</taxon>
        <taxon>Pseudanabaenales</taxon>
        <taxon>Pseudanabaenaceae</taxon>
        <taxon>Pseudanabaena</taxon>
    </lineage>
</organism>